<dbReference type="AlphaFoldDB" id="A0A1V6Q8C2"/>
<sequence length="66" mass="7782">MPPFSRDRLERHMEEVERQEAITQKPMIVSESVTQDQMGFMFSLCQHGNGEFVVRRYYRSVSSAQL</sequence>
<reference evidence="2" key="1">
    <citation type="journal article" date="2017" name="Nat. Microbiol.">
        <title>Global analysis of biosynthetic gene clusters reveals vast potential of secondary metabolite production in Penicillium species.</title>
        <authorList>
            <person name="Nielsen J.C."/>
            <person name="Grijseels S."/>
            <person name="Prigent S."/>
            <person name="Ji B."/>
            <person name="Dainat J."/>
            <person name="Nielsen K.F."/>
            <person name="Frisvad J.C."/>
            <person name="Workman M."/>
            <person name="Nielsen J."/>
        </authorList>
    </citation>
    <scope>NUCLEOTIDE SEQUENCE [LARGE SCALE GENOMIC DNA]</scope>
    <source>
        <strain evidence="2">IBT 31811</strain>
    </source>
</reference>
<organism evidence="1 2">
    <name type="scientific">Penicillium antarcticum</name>
    <dbReference type="NCBI Taxonomy" id="416450"/>
    <lineage>
        <taxon>Eukaryota</taxon>
        <taxon>Fungi</taxon>
        <taxon>Dikarya</taxon>
        <taxon>Ascomycota</taxon>
        <taxon>Pezizomycotina</taxon>
        <taxon>Eurotiomycetes</taxon>
        <taxon>Eurotiomycetidae</taxon>
        <taxon>Eurotiales</taxon>
        <taxon>Aspergillaceae</taxon>
        <taxon>Penicillium</taxon>
    </lineage>
</organism>
<proteinExistence type="predicted"/>
<evidence type="ECO:0000313" key="1">
    <source>
        <dbReference type="EMBL" id="OQD85232.1"/>
    </source>
</evidence>
<keyword evidence="2" id="KW-1185">Reference proteome</keyword>
<dbReference type="STRING" id="416450.A0A1V6Q8C2"/>
<evidence type="ECO:0000313" key="2">
    <source>
        <dbReference type="Proteomes" id="UP000191672"/>
    </source>
</evidence>
<name>A0A1V6Q8C2_9EURO</name>
<protein>
    <submittedName>
        <fullName evidence="1">Uncharacterized protein</fullName>
    </submittedName>
</protein>
<dbReference type="Proteomes" id="UP000191672">
    <property type="component" value="Unassembled WGS sequence"/>
</dbReference>
<accession>A0A1V6Q8C2</accession>
<dbReference type="EMBL" id="MDYN01000010">
    <property type="protein sequence ID" value="OQD85232.1"/>
    <property type="molecule type" value="Genomic_DNA"/>
</dbReference>
<gene>
    <name evidence="1" type="ORF">PENANT_c010G00725</name>
</gene>
<comment type="caution">
    <text evidence="1">The sequence shown here is derived from an EMBL/GenBank/DDBJ whole genome shotgun (WGS) entry which is preliminary data.</text>
</comment>